<reference evidence="1" key="1">
    <citation type="submission" date="2021-03" db="EMBL/GenBank/DDBJ databases">
        <authorList>
            <person name="Wang G."/>
        </authorList>
    </citation>
    <scope>NUCLEOTIDE SEQUENCE</scope>
    <source>
        <strain evidence="1">KCTC 12899</strain>
    </source>
</reference>
<protein>
    <recommendedName>
        <fullName evidence="3">Aminoacyl-transfer RNA synthetases class-II family profile domain-containing protein</fullName>
    </recommendedName>
</protein>
<keyword evidence="2" id="KW-1185">Reference proteome</keyword>
<evidence type="ECO:0000313" key="2">
    <source>
        <dbReference type="Proteomes" id="UP000664417"/>
    </source>
</evidence>
<dbReference type="SUPFAM" id="SSF55681">
    <property type="entry name" value="Class II aaRS and biotin synthetases"/>
    <property type="match status" value="1"/>
</dbReference>
<dbReference type="Proteomes" id="UP000664417">
    <property type="component" value="Unassembled WGS sequence"/>
</dbReference>
<evidence type="ECO:0000313" key="1">
    <source>
        <dbReference type="EMBL" id="MBO1323125.1"/>
    </source>
</evidence>
<organism evidence="1 2">
    <name type="scientific">Acanthopleuribacter pedis</name>
    <dbReference type="NCBI Taxonomy" id="442870"/>
    <lineage>
        <taxon>Bacteria</taxon>
        <taxon>Pseudomonadati</taxon>
        <taxon>Acidobacteriota</taxon>
        <taxon>Holophagae</taxon>
        <taxon>Acanthopleuribacterales</taxon>
        <taxon>Acanthopleuribacteraceae</taxon>
        <taxon>Acanthopleuribacter</taxon>
    </lineage>
</organism>
<accession>A0A8J7QRW8</accession>
<dbReference type="EMBL" id="JAFREP010000050">
    <property type="protein sequence ID" value="MBO1323125.1"/>
    <property type="molecule type" value="Genomic_DNA"/>
</dbReference>
<dbReference type="Gene3D" id="3.30.930.10">
    <property type="entry name" value="Bira Bifunctional Protein, Domain 2"/>
    <property type="match status" value="1"/>
</dbReference>
<sequence>MTDFRRKVLLKHQAAQQFPLAGDAALAASPDVIQVGPGLIGFRGALMALYRFFEHRFLRLSQEFEAEQHHYPVMLPLQILHEVSYFSHFPQQVLCCAHLPDDLPVLESAAHAAANHAGTLSPEFYSQLAPPKLALKPAVCLPSYSAMRGHRLAEGETRVITMQNHVFRRECTTGFSPARLWDFQVRDIVFFGAYADLRRLRQTAMERTMDLCRELDLSAEMELANDPFFLEESRDKIMYQRLGEVKYELSLAVPHREKPVAASSFNLHRGFYTSIYDIGRGEEGKAESACMGFGLERWLYGFVAQKGLDPDKWPDPVRRFIKDASC</sequence>
<evidence type="ECO:0008006" key="3">
    <source>
        <dbReference type="Google" id="ProtNLM"/>
    </source>
</evidence>
<gene>
    <name evidence="1" type="ORF">J3U88_31970</name>
</gene>
<comment type="caution">
    <text evidence="1">The sequence shown here is derived from an EMBL/GenBank/DDBJ whole genome shotgun (WGS) entry which is preliminary data.</text>
</comment>
<dbReference type="RefSeq" id="WP_207863095.1">
    <property type="nucleotide sequence ID" value="NZ_JAFREP010000050.1"/>
</dbReference>
<name>A0A8J7QRW8_9BACT</name>
<dbReference type="AlphaFoldDB" id="A0A8J7QRW8"/>
<dbReference type="InterPro" id="IPR045864">
    <property type="entry name" value="aa-tRNA-synth_II/BPL/LPL"/>
</dbReference>
<proteinExistence type="predicted"/>